<evidence type="ECO:0000313" key="2">
    <source>
        <dbReference type="EMBL" id="KAK9690244.1"/>
    </source>
</evidence>
<sequence length="238" mass="27289">MSMEKHDRWRQQQKSGAAMLQKQLKAKWTLEELIDNQLKRFQAHYNEEMVITQPEDVSQLLMPKWTPPLEMACMSWLGDWRPTAILELLQSLARSSYLSPSLADSPETDRMISKLIRETRIEEAIIDEEMAEIQATCILHLPFISAKRTDTSSVASVQSELKKVKQVIIKGQQLRLKVLELIVKKVLSQVDAAEFLVVFAGIQDSIHQFAAQQSLHKGPVKCPKRQTYTIYWNGGSIR</sequence>
<dbReference type="PROSITE" id="PS51806">
    <property type="entry name" value="DOG1"/>
    <property type="match status" value="1"/>
</dbReference>
<dbReference type="AlphaFoldDB" id="A0AAW1IJL8"/>
<keyword evidence="3" id="KW-1185">Reference proteome</keyword>
<evidence type="ECO:0000313" key="3">
    <source>
        <dbReference type="Proteomes" id="UP001443914"/>
    </source>
</evidence>
<dbReference type="EMBL" id="JBDFQZ010000009">
    <property type="protein sequence ID" value="KAK9690244.1"/>
    <property type="molecule type" value="Genomic_DNA"/>
</dbReference>
<dbReference type="InterPro" id="IPR053293">
    <property type="entry name" value="OCM_Kinase"/>
</dbReference>
<dbReference type="PANTHER" id="PTHR47209:SF4">
    <property type="entry name" value="SEED DORMANCY CONTROL PROTEIN"/>
    <property type="match status" value="1"/>
</dbReference>
<name>A0AAW1IJL8_SAPOF</name>
<dbReference type="Pfam" id="PF14144">
    <property type="entry name" value="DOG1"/>
    <property type="match status" value="1"/>
</dbReference>
<dbReference type="InterPro" id="IPR025422">
    <property type="entry name" value="TGA_domain"/>
</dbReference>
<gene>
    <name evidence="2" type="ORF">RND81_09G115100</name>
</gene>
<comment type="caution">
    <text evidence="2">The sequence shown here is derived from an EMBL/GenBank/DDBJ whole genome shotgun (WGS) entry which is preliminary data.</text>
</comment>
<dbReference type="GO" id="GO:0043565">
    <property type="term" value="F:sequence-specific DNA binding"/>
    <property type="evidence" value="ECO:0007669"/>
    <property type="project" value="InterPro"/>
</dbReference>
<organism evidence="2 3">
    <name type="scientific">Saponaria officinalis</name>
    <name type="common">Common soapwort</name>
    <name type="synonym">Lychnis saponaria</name>
    <dbReference type="NCBI Taxonomy" id="3572"/>
    <lineage>
        <taxon>Eukaryota</taxon>
        <taxon>Viridiplantae</taxon>
        <taxon>Streptophyta</taxon>
        <taxon>Embryophyta</taxon>
        <taxon>Tracheophyta</taxon>
        <taxon>Spermatophyta</taxon>
        <taxon>Magnoliopsida</taxon>
        <taxon>eudicotyledons</taxon>
        <taxon>Gunneridae</taxon>
        <taxon>Pentapetalae</taxon>
        <taxon>Caryophyllales</taxon>
        <taxon>Caryophyllaceae</taxon>
        <taxon>Caryophylleae</taxon>
        <taxon>Saponaria</taxon>
    </lineage>
</organism>
<proteinExistence type="predicted"/>
<dbReference type="PANTHER" id="PTHR47209">
    <property type="entry name" value="OS06G0639500 PROTEIN"/>
    <property type="match status" value="1"/>
</dbReference>
<dbReference type="GO" id="GO:0006351">
    <property type="term" value="P:DNA-templated transcription"/>
    <property type="evidence" value="ECO:0007669"/>
    <property type="project" value="InterPro"/>
</dbReference>
<feature type="domain" description="DOG1" evidence="1">
    <location>
        <begin position="1"/>
        <end position="216"/>
    </location>
</feature>
<reference evidence="2" key="1">
    <citation type="submission" date="2024-03" db="EMBL/GenBank/DDBJ databases">
        <title>WGS assembly of Saponaria officinalis var. Norfolk2.</title>
        <authorList>
            <person name="Jenkins J."/>
            <person name="Shu S."/>
            <person name="Grimwood J."/>
            <person name="Barry K."/>
            <person name="Goodstein D."/>
            <person name="Schmutz J."/>
            <person name="Leebens-Mack J."/>
            <person name="Osbourn A."/>
        </authorList>
    </citation>
    <scope>NUCLEOTIDE SEQUENCE [LARGE SCALE GENOMIC DNA]</scope>
    <source>
        <strain evidence="2">JIC</strain>
    </source>
</reference>
<accession>A0AAW1IJL8</accession>
<dbReference type="Proteomes" id="UP001443914">
    <property type="component" value="Unassembled WGS sequence"/>
</dbReference>
<protein>
    <recommendedName>
        <fullName evidence="1">DOG1 domain-containing protein</fullName>
    </recommendedName>
</protein>
<evidence type="ECO:0000259" key="1">
    <source>
        <dbReference type="PROSITE" id="PS51806"/>
    </source>
</evidence>